<sequence length="439" mass="49392">MAIFARRRLQTMLDELGPLMDEEQSRGLIRRMESKEIEQALPAEMELGLTWAIAKLGPVEIEPEWYSEKRLPDLFSDDLLPGRETIIEITALSDAVLPADEGMRNASRKLSQEAGKLRRGAGRHLSYYFYEETVVSIRRVCVPRDLVVSNAMRAKLCHWIKGQDRKDGDKLQLVEGLLKVVLTWHDRVQSRYNFTTSMPPEIRHISDNYFFRALEAKAKQLRNAHFKGIRCVILADVGSTALRRFDQSDSTGRVYYGSQIVGHYLSGKADPGIDVVAIVTPNRGSSGLTGYRDTIEWKIGLRCRPDVKIDPAGFERLAATLPPPQREGYQSRQLHEQSVFAPTAKGRYLSTNISWRKGDKSEIKFSARAFLDLLAGRITPEQAKRIFDSSAGNVVKAHLDRGETIADLRLEPGGPEFDDDHIVITFSDDPAARQLKASG</sequence>
<reference evidence="1 2" key="1">
    <citation type="submission" date="2018-08" db="EMBL/GenBank/DDBJ databases">
        <title>Erythrobacter zhengii sp.nov., a bacterium isolated from deep-sea sediment.</title>
        <authorList>
            <person name="Fang C."/>
            <person name="Wu Y.-H."/>
            <person name="Sun C."/>
            <person name="Wang H."/>
            <person name="Cheng H."/>
            <person name="Meng F.-X."/>
            <person name="Wang C.-S."/>
            <person name="Xu X.-W."/>
        </authorList>
    </citation>
    <scope>NUCLEOTIDE SEQUENCE [LARGE SCALE GENOMIC DNA]</scope>
    <source>
        <strain evidence="1 2">CCTCC AB 2015396</strain>
    </source>
</reference>
<keyword evidence="2" id="KW-1185">Reference proteome</keyword>
<gene>
    <name evidence="1" type="ORF">D2V17_16875</name>
</gene>
<accession>A0A3A1P4B7</accession>
<dbReference type="RefSeq" id="WP_119594123.1">
    <property type="nucleotide sequence ID" value="NZ_QXFM01000135.1"/>
</dbReference>
<evidence type="ECO:0000313" key="1">
    <source>
        <dbReference type="EMBL" id="RIV81590.1"/>
    </source>
</evidence>
<dbReference type="AlphaFoldDB" id="A0A3A1P4B7"/>
<comment type="caution">
    <text evidence="1">The sequence shown here is derived from an EMBL/GenBank/DDBJ whole genome shotgun (WGS) entry which is preliminary data.</text>
</comment>
<dbReference type="Proteomes" id="UP000265366">
    <property type="component" value="Unassembled WGS sequence"/>
</dbReference>
<name>A0A3A1P4B7_9SPHN</name>
<proteinExistence type="predicted"/>
<protein>
    <submittedName>
        <fullName evidence="1">Uncharacterized protein</fullName>
    </submittedName>
</protein>
<evidence type="ECO:0000313" key="2">
    <source>
        <dbReference type="Proteomes" id="UP000265366"/>
    </source>
</evidence>
<dbReference type="OrthoDB" id="7593035at2"/>
<dbReference type="EMBL" id="QXFM01000135">
    <property type="protein sequence ID" value="RIV81590.1"/>
    <property type="molecule type" value="Genomic_DNA"/>
</dbReference>
<organism evidence="1 2">
    <name type="scientific">Aurantiacibacter xanthus</name>
    <dbReference type="NCBI Taxonomy" id="1784712"/>
    <lineage>
        <taxon>Bacteria</taxon>
        <taxon>Pseudomonadati</taxon>
        <taxon>Pseudomonadota</taxon>
        <taxon>Alphaproteobacteria</taxon>
        <taxon>Sphingomonadales</taxon>
        <taxon>Erythrobacteraceae</taxon>
        <taxon>Aurantiacibacter</taxon>
    </lineage>
</organism>